<dbReference type="GO" id="GO:0003677">
    <property type="term" value="F:DNA binding"/>
    <property type="evidence" value="ECO:0007669"/>
    <property type="project" value="InterPro"/>
</dbReference>
<evidence type="ECO:0000256" key="1">
    <source>
        <dbReference type="ARBA" id="ARBA00022741"/>
    </source>
</evidence>
<dbReference type="GO" id="GO:0016887">
    <property type="term" value="F:ATP hydrolysis activity"/>
    <property type="evidence" value="ECO:0007669"/>
    <property type="project" value="RHEA"/>
</dbReference>
<dbReference type="Gene3D" id="3.30.2310.20">
    <property type="entry name" value="RelE-like"/>
    <property type="match status" value="1"/>
</dbReference>
<feature type="binding site" evidence="9">
    <location>
        <begin position="232"/>
        <end position="239"/>
    </location>
    <ligand>
        <name>ATP</name>
        <dbReference type="ChEBI" id="CHEBI:30616"/>
    </ligand>
</feature>
<keyword evidence="4 9" id="KW-0067">ATP-binding</keyword>
<keyword evidence="3 9" id="KW-0347">Helicase</keyword>
<evidence type="ECO:0000256" key="2">
    <source>
        <dbReference type="ARBA" id="ARBA00022801"/>
    </source>
</evidence>
<evidence type="ECO:0000256" key="3">
    <source>
        <dbReference type="ARBA" id="ARBA00022806"/>
    </source>
</evidence>
<keyword evidence="5" id="KW-0413">Isomerase</keyword>
<comment type="caution">
    <text evidence="11">The sequence shown here is derived from an EMBL/GenBank/DDBJ whole genome shotgun (WGS) entry which is preliminary data.</text>
</comment>
<dbReference type="GO" id="GO:0000725">
    <property type="term" value="P:recombinational repair"/>
    <property type="evidence" value="ECO:0007669"/>
    <property type="project" value="TreeGrafter"/>
</dbReference>
<keyword evidence="2 9" id="KW-0378">Hydrolase</keyword>
<evidence type="ECO:0000259" key="10">
    <source>
        <dbReference type="PROSITE" id="PS51198"/>
    </source>
</evidence>
<dbReference type="InterPro" id="IPR000212">
    <property type="entry name" value="DNA_helicase_UvrD/REP"/>
</dbReference>
<dbReference type="PROSITE" id="PS51198">
    <property type="entry name" value="UVRD_HELICASE_ATP_BIND"/>
    <property type="match status" value="1"/>
</dbReference>
<evidence type="ECO:0000256" key="9">
    <source>
        <dbReference type="PROSITE-ProRule" id="PRU00560"/>
    </source>
</evidence>
<dbReference type="Pfam" id="PF00580">
    <property type="entry name" value="UvrD-helicase"/>
    <property type="match status" value="1"/>
</dbReference>
<dbReference type="OrthoDB" id="9787585at2"/>
<name>A0A1U7HDT4_9CYAN</name>
<evidence type="ECO:0000313" key="12">
    <source>
        <dbReference type="Proteomes" id="UP000186868"/>
    </source>
</evidence>
<keyword evidence="12" id="KW-1185">Reference proteome</keyword>
<keyword evidence="1 9" id="KW-0547">Nucleotide-binding</keyword>
<organism evidence="11 12">
    <name type="scientific">Hydrococcus rivularis NIES-593</name>
    <dbReference type="NCBI Taxonomy" id="1921803"/>
    <lineage>
        <taxon>Bacteria</taxon>
        <taxon>Bacillati</taxon>
        <taxon>Cyanobacteriota</taxon>
        <taxon>Cyanophyceae</taxon>
        <taxon>Pleurocapsales</taxon>
        <taxon>Hydrococcaceae</taxon>
        <taxon>Hydrococcus</taxon>
    </lineage>
</organism>
<dbReference type="GO" id="GO:0005829">
    <property type="term" value="C:cytosol"/>
    <property type="evidence" value="ECO:0007669"/>
    <property type="project" value="TreeGrafter"/>
</dbReference>
<dbReference type="Proteomes" id="UP000186868">
    <property type="component" value="Unassembled WGS sequence"/>
</dbReference>
<accession>A0A1U7HDT4</accession>
<protein>
    <recommendedName>
        <fullName evidence="7">DNA 3'-5' helicase</fullName>
        <ecNumber evidence="7">5.6.2.4</ecNumber>
    </recommendedName>
</protein>
<reference evidence="11 12" key="1">
    <citation type="submission" date="2016-11" db="EMBL/GenBank/DDBJ databases">
        <title>Draft Genome Sequences of Nine Cyanobacterial Strains from Diverse Habitats.</title>
        <authorList>
            <person name="Zhu T."/>
            <person name="Hou S."/>
            <person name="Lu X."/>
            <person name="Hess W.R."/>
        </authorList>
    </citation>
    <scope>NUCLEOTIDE SEQUENCE [LARGE SCALE GENOMIC DNA]</scope>
    <source>
        <strain evidence="11 12">NIES-593</strain>
    </source>
</reference>
<dbReference type="InterPro" id="IPR027417">
    <property type="entry name" value="P-loop_NTPase"/>
</dbReference>
<evidence type="ECO:0000256" key="6">
    <source>
        <dbReference type="ARBA" id="ARBA00034617"/>
    </source>
</evidence>
<evidence type="ECO:0000256" key="5">
    <source>
        <dbReference type="ARBA" id="ARBA00023235"/>
    </source>
</evidence>
<dbReference type="InterPro" id="IPR014016">
    <property type="entry name" value="UvrD-like_ATP-bd"/>
</dbReference>
<gene>
    <name evidence="11" type="ORF">NIES593_15000</name>
</gene>
<comment type="catalytic activity">
    <reaction evidence="6">
        <text>Couples ATP hydrolysis with the unwinding of duplex DNA by translocating in the 3'-5' direction.</text>
        <dbReference type="EC" id="5.6.2.4"/>
    </reaction>
</comment>
<dbReference type="Pfam" id="PF13361">
    <property type="entry name" value="UvrD_C"/>
    <property type="match status" value="1"/>
</dbReference>
<evidence type="ECO:0000313" key="11">
    <source>
        <dbReference type="EMBL" id="OKH21729.1"/>
    </source>
</evidence>
<dbReference type="EC" id="5.6.2.4" evidence="7"/>
<feature type="domain" description="UvrD-like helicase ATP-binding" evidence="10">
    <location>
        <begin position="211"/>
        <end position="494"/>
    </location>
</feature>
<comment type="catalytic activity">
    <reaction evidence="8">
        <text>ATP + H2O = ADP + phosphate + H(+)</text>
        <dbReference type="Rhea" id="RHEA:13065"/>
        <dbReference type="ChEBI" id="CHEBI:15377"/>
        <dbReference type="ChEBI" id="CHEBI:15378"/>
        <dbReference type="ChEBI" id="CHEBI:30616"/>
        <dbReference type="ChEBI" id="CHEBI:43474"/>
        <dbReference type="ChEBI" id="CHEBI:456216"/>
        <dbReference type="EC" id="5.6.2.4"/>
    </reaction>
</comment>
<dbReference type="SUPFAM" id="SSF143011">
    <property type="entry name" value="RelE-like"/>
    <property type="match status" value="1"/>
</dbReference>
<dbReference type="InterPro" id="IPR014017">
    <property type="entry name" value="DNA_helicase_UvrD-like_C"/>
</dbReference>
<dbReference type="RefSeq" id="WP_073600350.1">
    <property type="nucleotide sequence ID" value="NZ_MRCB01000018.1"/>
</dbReference>
<dbReference type="STRING" id="1921803.NIES593_15000"/>
<dbReference type="PANTHER" id="PTHR11070:SF45">
    <property type="entry name" value="DNA 3'-5' HELICASE"/>
    <property type="match status" value="1"/>
</dbReference>
<dbReference type="GO" id="GO:0005524">
    <property type="term" value="F:ATP binding"/>
    <property type="evidence" value="ECO:0007669"/>
    <property type="project" value="UniProtKB-UniRule"/>
</dbReference>
<evidence type="ECO:0000256" key="4">
    <source>
        <dbReference type="ARBA" id="ARBA00022840"/>
    </source>
</evidence>
<dbReference type="SUPFAM" id="SSF52540">
    <property type="entry name" value="P-loop containing nucleoside triphosphate hydrolases"/>
    <property type="match status" value="1"/>
</dbReference>
<proteinExistence type="predicted"/>
<dbReference type="PANTHER" id="PTHR11070">
    <property type="entry name" value="UVRD / RECB / PCRA DNA HELICASE FAMILY MEMBER"/>
    <property type="match status" value="1"/>
</dbReference>
<evidence type="ECO:0000256" key="7">
    <source>
        <dbReference type="ARBA" id="ARBA00034808"/>
    </source>
</evidence>
<dbReference type="AlphaFoldDB" id="A0A1U7HDT4"/>
<evidence type="ECO:0000256" key="8">
    <source>
        <dbReference type="ARBA" id="ARBA00048988"/>
    </source>
</evidence>
<dbReference type="InterPro" id="IPR035093">
    <property type="entry name" value="RelE/ParE_toxin_dom_sf"/>
</dbReference>
<dbReference type="EMBL" id="MRCB01000018">
    <property type="protein sequence ID" value="OKH21729.1"/>
    <property type="molecule type" value="Genomic_DNA"/>
</dbReference>
<dbReference type="Gene3D" id="3.40.50.300">
    <property type="entry name" value="P-loop containing nucleotide triphosphate hydrolases"/>
    <property type="match status" value="2"/>
</dbReference>
<dbReference type="GO" id="GO:0043138">
    <property type="term" value="F:3'-5' DNA helicase activity"/>
    <property type="evidence" value="ECO:0007669"/>
    <property type="project" value="UniProtKB-EC"/>
</dbReference>
<sequence>MTVWAVSVTDTFLNELLNLPHAISKKVAGKIKILEKDPISAQGDAKKLKGYKQNVYRVRLGDYRLFYSFGDGWIKLLSIRKRDDRTYETEVPAFDLPIVSPRAIENWEDSTASNSIPTSSPIASRPLPFILTQEQLQQWQIPQQHWDDLCQVKTEDDLIALAIPDKILSRILDNLFPRPIEEIENQPEYLLAQPEDLDRFFNGDISAFLLKLDPEQEKLLSFGSKGSTLVKGGPGTGKSTLALYRVKTLLEWGVKPILFTTYTKALVTYSQQLLEQLLGNSPEAMGVTVTTVDSLVYKNYGKTGFASEEQCLDCLAIALKTAELPARNVFDRQVRRQSLEKLGLTYLLQEILEIIESRGLNSLEDYQNTSRNGRGIPLKANLREAIWAVYQTWTDLMEKNGTLTWEQLRRKALAVVSRSDFTPPYQAVIVDEAQDLSPVALRFLLSLIPSVDSVYLTADASQSLYQKGFSWKQIHADLKVAGRTLLLKRNYRNTQQISAACAQILAGTEAGDEDCIRQYPSPHHGDLPLVWQGEDEREEILRIRDFFITCAKKYRLPLHGSAILCPSIQGAKQYAQRLDQLGLKAKFVGSKEIDLRAPYIKTMTLHSAKGLEFPFVVVGLSESTFPQIEENLPPQEIAIALNAQRRLFYVGCSRAMRALMVSGTKTSCQFLEHLDENYWQLARTKGDRK</sequence>